<name>U9SIW0_RHIID</name>
<protein>
    <submittedName>
        <fullName evidence="2">Uncharacterized protein</fullName>
    </submittedName>
</protein>
<gene>
    <name evidence="2" type="ORF">GLOINDRAFT_13264</name>
</gene>
<dbReference type="EMBL" id="KI300960">
    <property type="protein sequence ID" value="ERZ95804.1"/>
    <property type="molecule type" value="Genomic_DNA"/>
</dbReference>
<organism evidence="2">
    <name type="scientific">Rhizophagus irregularis (strain DAOM 181602 / DAOM 197198 / MUCL 43194)</name>
    <name type="common">Arbuscular mycorrhizal fungus</name>
    <name type="synonym">Glomus intraradices</name>
    <dbReference type="NCBI Taxonomy" id="747089"/>
    <lineage>
        <taxon>Eukaryota</taxon>
        <taxon>Fungi</taxon>
        <taxon>Fungi incertae sedis</taxon>
        <taxon>Mucoromycota</taxon>
        <taxon>Glomeromycotina</taxon>
        <taxon>Glomeromycetes</taxon>
        <taxon>Glomerales</taxon>
        <taxon>Glomeraceae</taxon>
        <taxon>Rhizophagus</taxon>
    </lineage>
</organism>
<dbReference type="VEuPathDB" id="FungiDB:RhiirFUN_000104"/>
<feature type="region of interest" description="Disordered" evidence="1">
    <location>
        <begin position="18"/>
        <end position="37"/>
    </location>
</feature>
<evidence type="ECO:0000313" key="2">
    <source>
        <dbReference type="EMBL" id="ERZ95804.1"/>
    </source>
</evidence>
<evidence type="ECO:0000256" key="1">
    <source>
        <dbReference type="SAM" id="MobiDB-lite"/>
    </source>
</evidence>
<proteinExistence type="predicted"/>
<dbReference type="AlphaFoldDB" id="U9SIW0"/>
<accession>U9SIW0</accession>
<reference evidence="2" key="1">
    <citation type="submission" date="2013-07" db="EMBL/GenBank/DDBJ databases">
        <title>The genome of an arbuscular mycorrhizal fungus provides insights into the evolution of the oldest plant symbiosis.</title>
        <authorList>
            <consortium name="DOE Joint Genome Institute"/>
            <person name="Tisserant E."/>
            <person name="Malbreil M."/>
            <person name="Kuo A."/>
            <person name="Kohler A."/>
            <person name="Symeonidi A."/>
            <person name="Balestrini R."/>
            <person name="Charron P."/>
            <person name="Duensing N."/>
            <person name="Frei-dit-Frey N."/>
            <person name="Gianinazzi-Pearson V."/>
            <person name="Gilbert B."/>
            <person name="Handa Y."/>
            <person name="Hijri M."/>
            <person name="Kaul R."/>
            <person name="Kawaguchi M."/>
            <person name="Krajinski F."/>
            <person name="Lammers P."/>
            <person name="Lapierre D."/>
            <person name="Masclaux F.G."/>
            <person name="Murat C."/>
            <person name="Morin E."/>
            <person name="Ndikumana S."/>
            <person name="Pagni M."/>
            <person name="Petitpierre D."/>
            <person name="Requena N."/>
            <person name="Rosikiewicz P."/>
            <person name="Riley R."/>
            <person name="Saito K."/>
            <person name="San Clemente H."/>
            <person name="Shapiro H."/>
            <person name="van Tuinen D."/>
            <person name="Becard G."/>
            <person name="Bonfante P."/>
            <person name="Paszkowski U."/>
            <person name="Shachar-Hill Y."/>
            <person name="Young J.P."/>
            <person name="Sanders I.R."/>
            <person name="Henrissat B."/>
            <person name="Rensing S.A."/>
            <person name="Grigoriev I.V."/>
            <person name="Corradi N."/>
            <person name="Roux C."/>
            <person name="Martin F."/>
        </authorList>
    </citation>
    <scope>NUCLEOTIDE SEQUENCE</scope>
    <source>
        <strain evidence="2">DAOM 197198</strain>
    </source>
</reference>
<sequence length="158" mass="18211">MPISLEDELDMVTEQERIDNLSSTQSSREARARDAQAEATFHGTNVKSFTRREQQEHHQRLLNKEMNNFIQHFPNACQVLKAGHTFNHTDSSTSDDTKEVEARPNKRNVATNRNLNFSHSTIDLKRLFIASLLTQITPYYIVVFLHLIDNITSTNNLE</sequence>
<dbReference type="HOGENOM" id="CLU_1670325_0_0_1"/>